<dbReference type="Pfam" id="PF00849">
    <property type="entry name" value="PseudoU_synth_2"/>
    <property type="match status" value="1"/>
</dbReference>
<dbReference type="Gene3D" id="3.30.2350.10">
    <property type="entry name" value="Pseudouridine synthase"/>
    <property type="match status" value="1"/>
</dbReference>
<evidence type="ECO:0000256" key="4">
    <source>
        <dbReference type="ARBA" id="ARBA00033164"/>
    </source>
</evidence>
<gene>
    <name evidence="6" type="ORF">LKD42_09450</name>
</gene>
<feature type="domain" description="Pseudouridine synthase RsuA/RluA-like" evidence="5">
    <location>
        <begin position="31"/>
        <end position="199"/>
    </location>
</feature>
<reference evidence="6 7" key="1">
    <citation type="submission" date="2021-10" db="EMBL/GenBank/DDBJ databases">
        <title>Anaerobic single-cell dispensing facilitates the cultivation of human gut bacteria.</title>
        <authorList>
            <person name="Afrizal A."/>
        </authorList>
    </citation>
    <scope>NUCLEOTIDE SEQUENCE [LARGE SCALE GENOMIC DNA]</scope>
    <source>
        <strain evidence="6 7">CLA-AA-H246</strain>
    </source>
</reference>
<dbReference type="CDD" id="cd02869">
    <property type="entry name" value="PseudoU_synth_RluA_like"/>
    <property type="match status" value="1"/>
</dbReference>
<evidence type="ECO:0000256" key="3">
    <source>
        <dbReference type="ARBA" id="ARBA00031870"/>
    </source>
</evidence>
<evidence type="ECO:0000256" key="1">
    <source>
        <dbReference type="ARBA" id="ARBA00000073"/>
    </source>
</evidence>
<comment type="similarity">
    <text evidence="2">Belongs to the pseudouridine synthase RluA family.</text>
</comment>
<dbReference type="RefSeq" id="WP_248835549.1">
    <property type="nucleotide sequence ID" value="NZ_JAJEQE010000031.1"/>
</dbReference>
<sequence>MCGEMKTENSNQKQCIKMVGNIGILYEDPYILVCRKPAGVPVQSANARVKDMVSILKLYLLEESGKTGEPYLGIVHRLDQPVQGVIVFAKTKQAAANLSSQIADRKGSGQVVKRYCAVVRRNADIYKETETETAAEYQELTDYLQRDRRTNTSYIVPKGTKGAKESKLRYAILEETEDLSLVDIELLTGRHHQIRVQLSGAGMPIAGDKKYDEKSAKTTGTREKETPALCAYSLSFLHPKTGKQMDFTVLPEGGAFEKFRKE</sequence>
<dbReference type="EMBL" id="JAJEQE010000031">
    <property type="protein sequence ID" value="MCC2149478.1"/>
    <property type="molecule type" value="Genomic_DNA"/>
</dbReference>
<evidence type="ECO:0000259" key="5">
    <source>
        <dbReference type="Pfam" id="PF00849"/>
    </source>
</evidence>
<comment type="caution">
    <text evidence="6">The sequence shown here is derived from an EMBL/GenBank/DDBJ whole genome shotgun (WGS) entry which is preliminary data.</text>
</comment>
<evidence type="ECO:0000313" key="6">
    <source>
        <dbReference type="EMBL" id="MCC2149478.1"/>
    </source>
</evidence>
<dbReference type="InterPro" id="IPR020103">
    <property type="entry name" value="PsdUridine_synth_cat_dom_sf"/>
</dbReference>
<organism evidence="6 7">
    <name type="scientific">Hominisplanchenecus faecis</name>
    <dbReference type="NCBI Taxonomy" id="2885351"/>
    <lineage>
        <taxon>Bacteria</taxon>
        <taxon>Bacillati</taxon>
        <taxon>Bacillota</taxon>
        <taxon>Clostridia</taxon>
        <taxon>Lachnospirales</taxon>
        <taxon>Lachnospiraceae</taxon>
        <taxon>Hominisplanchenecus</taxon>
    </lineage>
</organism>
<dbReference type="PANTHER" id="PTHR21600">
    <property type="entry name" value="MITOCHONDRIAL RNA PSEUDOURIDINE SYNTHASE"/>
    <property type="match status" value="1"/>
</dbReference>
<accession>A0ABS8EXB0</accession>
<comment type="catalytic activity">
    <reaction evidence="1">
        <text>a uridine in RNA = a pseudouridine in RNA</text>
        <dbReference type="Rhea" id="RHEA:48348"/>
        <dbReference type="Rhea" id="RHEA-COMP:12068"/>
        <dbReference type="Rhea" id="RHEA-COMP:12069"/>
        <dbReference type="ChEBI" id="CHEBI:65314"/>
        <dbReference type="ChEBI" id="CHEBI:65315"/>
    </reaction>
</comment>
<name>A0ABS8EXB0_9FIRM</name>
<dbReference type="Proteomes" id="UP001299235">
    <property type="component" value="Unassembled WGS sequence"/>
</dbReference>
<dbReference type="InterPro" id="IPR050188">
    <property type="entry name" value="RluA_PseudoU_synthase"/>
</dbReference>
<dbReference type="InterPro" id="IPR006145">
    <property type="entry name" value="PsdUridine_synth_RsuA/RluA"/>
</dbReference>
<protein>
    <recommendedName>
        <fullName evidence="3">RNA pseudouridylate synthase</fullName>
    </recommendedName>
    <alternativeName>
        <fullName evidence="4">RNA-uridine isomerase</fullName>
    </alternativeName>
</protein>
<evidence type="ECO:0000256" key="2">
    <source>
        <dbReference type="ARBA" id="ARBA00010876"/>
    </source>
</evidence>
<evidence type="ECO:0000313" key="7">
    <source>
        <dbReference type="Proteomes" id="UP001299235"/>
    </source>
</evidence>
<dbReference type="PANTHER" id="PTHR21600:SF87">
    <property type="entry name" value="RNA PSEUDOURIDYLATE SYNTHASE DOMAIN-CONTAINING PROTEIN 1"/>
    <property type="match status" value="1"/>
</dbReference>
<keyword evidence="7" id="KW-1185">Reference proteome</keyword>
<dbReference type="SUPFAM" id="SSF55120">
    <property type="entry name" value="Pseudouridine synthase"/>
    <property type="match status" value="1"/>
</dbReference>
<proteinExistence type="inferred from homology"/>